<gene>
    <name evidence="2" type="ORF">ABII15_22675</name>
</gene>
<evidence type="ECO:0000256" key="1">
    <source>
        <dbReference type="SAM" id="MobiDB-lite"/>
    </source>
</evidence>
<protein>
    <submittedName>
        <fullName evidence="2">Uncharacterized protein</fullName>
    </submittedName>
</protein>
<evidence type="ECO:0000313" key="2">
    <source>
        <dbReference type="EMBL" id="XCJ72591.1"/>
    </source>
</evidence>
<dbReference type="KEGG" id="stac:ABII15_22675"/>
<sequence>MSTADRRPNPFHVLALPSDADEQSIVERAEDGIRTAGSEQERALYDWAMRELIGHPRTRQRHALTEPPGTGYRDRAWDAFVRRHRANPADLRGHRLTPDAFDLPSAVRRVVRELHRPLPDAARAALERPAPDAPGSELEARDVLFG</sequence>
<dbReference type="RefSeq" id="WP_353944149.1">
    <property type="nucleotide sequence ID" value="NZ_CP159534.1"/>
</dbReference>
<reference evidence="2" key="1">
    <citation type="submission" date="2024-06" db="EMBL/GenBank/DDBJ databases">
        <title>Streptomyces sp. strain HUAS MG91 genome sequences.</title>
        <authorList>
            <person name="Mo P."/>
        </authorList>
    </citation>
    <scope>NUCLEOTIDE SEQUENCE</scope>
    <source>
        <strain evidence="2">HUAS MG91</strain>
    </source>
</reference>
<dbReference type="AlphaFoldDB" id="A0AAU8IVZ6"/>
<proteinExistence type="predicted"/>
<name>A0AAU8IVZ6_9ACTN</name>
<organism evidence="2">
    <name type="scientific">Streptomyces tabacisoli</name>
    <dbReference type="NCBI Taxonomy" id="3156398"/>
    <lineage>
        <taxon>Bacteria</taxon>
        <taxon>Bacillati</taxon>
        <taxon>Actinomycetota</taxon>
        <taxon>Actinomycetes</taxon>
        <taxon>Kitasatosporales</taxon>
        <taxon>Streptomycetaceae</taxon>
        <taxon>Streptomyces</taxon>
    </lineage>
</organism>
<dbReference type="EMBL" id="CP159534">
    <property type="protein sequence ID" value="XCJ72591.1"/>
    <property type="molecule type" value="Genomic_DNA"/>
</dbReference>
<feature type="region of interest" description="Disordered" evidence="1">
    <location>
        <begin position="120"/>
        <end position="146"/>
    </location>
</feature>
<accession>A0AAU8IVZ6</accession>